<name>A0A0A9FCC3_ARUDO</name>
<reference evidence="1" key="1">
    <citation type="submission" date="2014-09" db="EMBL/GenBank/DDBJ databases">
        <authorList>
            <person name="Magalhaes I.L.F."/>
            <person name="Oliveira U."/>
            <person name="Santos F.R."/>
            <person name="Vidigal T.H.D.A."/>
            <person name="Brescovit A.D."/>
            <person name="Santos A.J."/>
        </authorList>
    </citation>
    <scope>NUCLEOTIDE SEQUENCE</scope>
    <source>
        <tissue evidence="1">Shoot tissue taken approximately 20 cm above the soil surface</tissue>
    </source>
</reference>
<accession>A0A0A9FCC3</accession>
<proteinExistence type="predicted"/>
<evidence type="ECO:0000313" key="1">
    <source>
        <dbReference type="EMBL" id="JAE05918.1"/>
    </source>
</evidence>
<organism evidence="1">
    <name type="scientific">Arundo donax</name>
    <name type="common">Giant reed</name>
    <name type="synonym">Donax arundinaceus</name>
    <dbReference type="NCBI Taxonomy" id="35708"/>
    <lineage>
        <taxon>Eukaryota</taxon>
        <taxon>Viridiplantae</taxon>
        <taxon>Streptophyta</taxon>
        <taxon>Embryophyta</taxon>
        <taxon>Tracheophyta</taxon>
        <taxon>Spermatophyta</taxon>
        <taxon>Magnoliopsida</taxon>
        <taxon>Liliopsida</taxon>
        <taxon>Poales</taxon>
        <taxon>Poaceae</taxon>
        <taxon>PACMAD clade</taxon>
        <taxon>Arundinoideae</taxon>
        <taxon>Arundineae</taxon>
        <taxon>Arundo</taxon>
    </lineage>
</organism>
<dbReference type="EMBL" id="GBRH01191978">
    <property type="protein sequence ID" value="JAE05918.1"/>
    <property type="molecule type" value="Transcribed_RNA"/>
</dbReference>
<reference evidence="1" key="2">
    <citation type="journal article" date="2015" name="Data Brief">
        <title>Shoot transcriptome of the giant reed, Arundo donax.</title>
        <authorList>
            <person name="Barrero R.A."/>
            <person name="Guerrero F.D."/>
            <person name="Moolhuijzen P."/>
            <person name="Goolsby J.A."/>
            <person name="Tidwell J."/>
            <person name="Bellgard S.E."/>
            <person name="Bellgard M.I."/>
        </authorList>
    </citation>
    <scope>NUCLEOTIDE SEQUENCE</scope>
    <source>
        <tissue evidence="1">Shoot tissue taken approximately 20 cm above the soil surface</tissue>
    </source>
</reference>
<sequence>MILTLTKAWVNQVSE</sequence>
<protein>
    <submittedName>
        <fullName evidence="1">Uncharacterized protein</fullName>
    </submittedName>
</protein>